<dbReference type="AlphaFoldDB" id="A0A7G2CJ88"/>
<dbReference type="Proteomes" id="UP000515908">
    <property type="component" value="Chromosome 15"/>
</dbReference>
<reference evidence="1 2" key="1">
    <citation type="submission" date="2020-08" db="EMBL/GenBank/DDBJ databases">
        <authorList>
            <person name="Newling K."/>
            <person name="Davey J."/>
            <person name="Forrester S."/>
        </authorList>
    </citation>
    <scope>NUCLEOTIDE SEQUENCE [LARGE SCALE GENOMIC DNA]</scope>
    <source>
        <strain evidence="2">Crithidia deanei Carvalho (ATCC PRA-265)</strain>
    </source>
</reference>
<sequence length="245" mass="26677">MVCDTASTRRLMARHPELCDVCTAALVDALRKPSAESRKWTGRKVLAFMEVVKESERFLPTHGVALGVVATDLGVPMGLVRNSLGKVIPDKETEEWCVNLIRICGSSNDEQYDYKTKSYIQKEQNEAFFTKIPNRSKQLALWSTVRSSNPLLTQLVTRLFLDAGAREAFVGCSAGVTEDASKAGENSADTTSEIVAALASNCTSDKPLCAFLSALINQSGASDTRRAKLTQLLKSETDSDAPRPT</sequence>
<name>A0A7G2CJ88_9TRYP</name>
<evidence type="ECO:0000313" key="1">
    <source>
        <dbReference type="EMBL" id="CAD2219918.1"/>
    </source>
</evidence>
<organism evidence="1 2">
    <name type="scientific">Angomonas deanei</name>
    <dbReference type="NCBI Taxonomy" id="59799"/>
    <lineage>
        <taxon>Eukaryota</taxon>
        <taxon>Discoba</taxon>
        <taxon>Euglenozoa</taxon>
        <taxon>Kinetoplastea</taxon>
        <taxon>Metakinetoplastina</taxon>
        <taxon>Trypanosomatida</taxon>
        <taxon>Trypanosomatidae</taxon>
        <taxon>Strigomonadinae</taxon>
        <taxon>Angomonas</taxon>
    </lineage>
</organism>
<gene>
    <name evidence="1" type="ORF">ADEAN_000743100</name>
</gene>
<dbReference type="VEuPathDB" id="TriTrypDB:ADEAN_000743100"/>
<dbReference type="EMBL" id="LR877159">
    <property type="protein sequence ID" value="CAD2219918.1"/>
    <property type="molecule type" value="Genomic_DNA"/>
</dbReference>
<evidence type="ECO:0000313" key="2">
    <source>
        <dbReference type="Proteomes" id="UP000515908"/>
    </source>
</evidence>
<keyword evidence="2" id="KW-1185">Reference proteome</keyword>
<accession>A0A7G2CJ88</accession>
<protein>
    <submittedName>
        <fullName evidence="1">Uncharacterized protein</fullName>
    </submittedName>
</protein>
<proteinExistence type="predicted"/>